<organism evidence="1 2">
    <name type="scientific">Pleuronectes platessa</name>
    <name type="common">European plaice</name>
    <dbReference type="NCBI Taxonomy" id="8262"/>
    <lineage>
        <taxon>Eukaryota</taxon>
        <taxon>Metazoa</taxon>
        <taxon>Chordata</taxon>
        <taxon>Craniata</taxon>
        <taxon>Vertebrata</taxon>
        <taxon>Euteleostomi</taxon>
        <taxon>Actinopterygii</taxon>
        <taxon>Neopterygii</taxon>
        <taxon>Teleostei</taxon>
        <taxon>Neoteleostei</taxon>
        <taxon>Acanthomorphata</taxon>
        <taxon>Carangaria</taxon>
        <taxon>Pleuronectiformes</taxon>
        <taxon>Pleuronectoidei</taxon>
        <taxon>Pleuronectidae</taxon>
        <taxon>Pleuronectes</taxon>
    </lineage>
</organism>
<proteinExistence type="predicted"/>
<reference evidence="1" key="1">
    <citation type="submission" date="2020-03" db="EMBL/GenBank/DDBJ databases">
        <authorList>
            <person name="Weist P."/>
        </authorList>
    </citation>
    <scope>NUCLEOTIDE SEQUENCE</scope>
</reference>
<gene>
    <name evidence="1" type="ORF">PLEPLA_LOCUS19985</name>
</gene>
<accession>A0A9N7YND3</accession>
<dbReference type="EMBL" id="CADEAL010001389">
    <property type="protein sequence ID" value="CAB1431928.1"/>
    <property type="molecule type" value="Genomic_DNA"/>
</dbReference>
<comment type="caution">
    <text evidence="1">The sequence shown here is derived from an EMBL/GenBank/DDBJ whole genome shotgun (WGS) entry which is preliminary data.</text>
</comment>
<evidence type="ECO:0000313" key="1">
    <source>
        <dbReference type="EMBL" id="CAB1431928.1"/>
    </source>
</evidence>
<dbReference type="AlphaFoldDB" id="A0A9N7YND3"/>
<evidence type="ECO:0000313" key="2">
    <source>
        <dbReference type="Proteomes" id="UP001153269"/>
    </source>
</evidence>
<name>A0A9N7YND3_PLEPL</name>
<protein>
    <submittedName>
        <fullName evidence="1">Uncharacterized protein</fullName>
    </submittedName>
</protein>
<sequence>MLSVHQVLLTCTLSSLHSQLAHMLLAYIWTSSDQCSAVVVESCRTQLEASACSEEEISCLLLQQIQSSTRLQVEATAWVELLLWFLTTWNLQQVSRELLNI</sequence>
<keyword evidence="2" id="KW-1185">Reference proteome</keyword>
<dbReference type="Proteomes" id="UP001153269">
    <property type="component" value="Unassembled WGS sequence"/>
</dbReference>